<protein>
    <submittedName>
        <fullName evidence="7">Xylulokinase</fullName>
    </submittedName>
</protein>
<dbReference type="SUPFAM" id="SSF53067">
    <property type="entry name" value="Actin-like ATPase domain"/>
    <property type="match status" value="2"/>
</dbReference>
<feature type="domain" description="Carbohydrate kinase FGGY C-terminal" evidence="6">
    <location>
        <begin position="255"/>
        <end position="429"/>
    </location>
</feature>
<dbReference type="OrthoDB" id="9805576at2"/>
<evidence type="ECO:0000313" key="7">
    <source>
        <dbReference type="EMBL" id="SDX85503.1"/>
    </source>
</evidence>
<dbReference type="InterPro" id="IPR050406">
    <property type="entry name" value="FGGY_Carb_Kinase"/>
</dbReference>
<dbReference type="InterPro" id="IPR018484">
    <property type="entry name" value="FGGY_N"/>
</dbReference>
<name>A0A1H3F3A1_9PSEU</name>
<evidence type="ECO:0000256" key="4">
    <source>
        <dbReference type="ARBA" id="ARBA00022777"/>
    </source>
</evidence>
<dbReference type="RefSeq" id="WP_093267012.1">
    <property type="nucleotide sequence ID" value="NZ_FNOK01000016.1"/>
</dbReference>
<dbReference type="CDD" id="cd07783">
    <property type="entry name" value="ASKHA_NBD_FGGY_SePSK_AtXK1-like"/>
    <property type="match status" value="1"/>
</dbReference>
<keyword evidence="2" id="KW-0119">Carbohydrate metabolism</keyword>
<comment type="similarity">
    <text evidence="1">Belongs to the FGGY kinase family.</text>
</comment>
<sequence>MTELVAGVDVATANVRVQIHDPAGPVIAAASRRLPQPVRSPGGRSEQDATTWWPAVRDSLAECTAALGSRSSEIRSLAISATSGTVVPVDGDGEPLTAALMYDDRRADAEAKIAAEVGASRWRRTGITPSAGSGLARIGWLARHLPDGTARVCHTPDVIAWKLVGHPVATDSSHALKSGYDAVDGEWANEAFEALDVPGGLLPEVVRPTAVLGTVDANAAALTGLPVGCEVRAGMTDGCAGQLACGAVDVGQFVTVLGTTLVLKGVSKELVHDPAGAVYSHLHPDGMWLPGGAANIGGSALSDVDPAELSSLDAAATERGPASVVGYPLRGEGERFPFLAANATRFTLGTPADRVDEYRSRLEGVAFCERLALERLAELGAPAEGAVRTAGGGARSIAWCQIRASVLEKPVLRVQGAGTALGAALLAASGSIYPNLSSAAAAMVPGGELVEPVRAEVRQLGDSYRRFVDELRARGWGSAS</sequence>
<evidence type="ECO:0000259" key="5">
    <source>
        <dbReference type="Pfam" id="PF00370"/>
    </source>
</evidence>
<dbReference type="PANTHER" id="PTHR43095:SF5">
    <property type="entry name" value="XYLULOSE KINASE"/>
    <property type="match status" value="1"/>
</dbReference>
<dbReference type="InterPro" id="IPR000577">
    <property type="entry name" value="Carb_kinase_FGGY"/>
</dbReference>
<dbReference type="EMBL" id="FNOK01000016">
    <property type="protein sequence ID" value="SDX85503.1"/>
    <property type="molecule type" value="Genomic_DNA"/>
</dbReference>
<evidence type="ECO:0000256" key="1">
    <source>
        <dbReference type="ARBA" id="ARBA00009156"/>
    </source>
</evidence>
<dbReference type="PIRSF" id="PIRSF000538">
    <property type="entry name" value="GlpK"/>
    <property type="match status" value="1"/>
</dbReference>
<evidence type="ECO:0000256" key="3">
    <source>
        <dbReference type="ARBA" id="ARBA00022679"/>
    </source>
</evidence>
<gene>
    <name evidence="7" type="ORF">SAMN05216215_101651</name>
</gene>
<dbReference type="Proteomes" id="UP000199529">
    <property type="component" value="Unassembled WGS sequence"/>
</dbReference>
<organism evidence="7 8">
    <name type="scientific">Saccharopolyspora shandongensis</name>
    <dbReference type="NCBI Taxonomy" id="418495"/>
    <lineage>
        <taxon>Bacteria</taxon>
        <taxon>Bacillati</taxon>
        <taxon>Actinomycetota</taxon>
        <taxon>Actinomycetes</taxon>
        <taxon>Pseudonocardiales</taxon>
        <taxon>Pseudonocardiaceae</taxon>
        <taxon>Saccharopolyspora</taxon>
    </lineage>
</organism>
<feature type="domain" description="Carbohydrate kinase FGGY N-terminal" evidence="5">
    <location>
        <begin position="5"/>
        <end position="243"/>
    </location>
</feature>
<dbReference type="AlphaFoldDB" id="A0A1H3F3A1"/>
<dbReference type="InterPro" id="IPR018485">
    <property type="entry name" value="FGGY_C"/>
</dbReference>
<proteinExistence type="inferred from homology"/>
<evidence type="ECO:0000256" key="2">
    <source>
        <dbReference type="ARBA" id="ARBA00022629"/>
    </source>
</evidence>
<evidence type="ECO:0000259" key="6">
    <source>
        <dbReference type="Pfam" id="PF02782"/>
    </source>
</evidence>
<dbReference type="STRING" id="418495.SAMN05216215_101651"/>
<dbReference type="InterPro" id="IPR043129">
    <property type="entry name" value="ATPase_NBD"/>
</dbReference>
<keyword evidence="4 7" id="KW-0418">Kinase</keyword>
<dbReference type="GO" id="GO:0016301">
    <property type="term" value="F:kinase activity"/>
    <property type="evidence" value="ECO:0007669"/>
    <property type="project" value="UniProtKB-KW"/>
</dbReference>
<keyword evidence="3" id="KW-0808">Transferase</keyword>
<reference evidence="8" key="1">
    <citation type="submission" date="2016-10" db="EMBL/GenBank/DDBJ databases">
        <authorList>
            <person name="Varghese N."/>
            <person name="Submissions S."/>
        </authorList>
    </citation>
    <scope>NUCLEOTIDE SEQUENCE [LARGE SCALE GENOMIC DNA]</scope>
    <source>
        <strain evidence="8">CGMCC 4.3530</strain>
    </source>
</reference>
<keyword evidence="2" id="KW-0859">Xylose metabolism</keyword>
<evidence type="ECO:0000313" key="8">
    <source>
        <dbReference type="Proteomes" id="UP000199529"/>
    </source>
</evidence>
<dbReference type="Pfam" id="PF00370">
    <property type="entry name" value="FGGY_N"/>
    <property type="match status" value="1"/>
</dbReference>
<dbReference type="GO" id="GO:0042732">
    <property type="term" value="P:D-xylose metabolic process"/>
    <property type="evidence" value="ECO:0007669"/>
    <property type="project" value="UniProtKB-KW"/>
</dbReference>
<accession>A0A1H3F3A1</accession>
<dbReference type="PANTHER" id="PTHR43095">
    <property type="entry name" value="SUGAR KINASE"/>
    <property type="match status" value="1"/>
</dbReference>
<dbReference type="Gene3D" id="3.30.420.40">
    <property type="match status" value="2"/>
</dbReference>
<keyword evidence="8" id="KW-1185">Reference proteome</keyword>
<dbReference type="Pfam" id="PF02782">
    <property type="entry name" value="FGGY_C"/>
    <property type="match status" value="1"/>
</dbReference>